<protein>
    <submittedName>
        <fullName evidence="1">Type I restriction-modification system subunit M</fullName>
    </submittedName>
</protein>
<evidence type="ECO:0000313" key="1">
    <source>
        <dbReference type="EMBL" id="QZH66445.1"/>
    </source>
</evidence>
<keyword evidence="2" id="KW-1185">Reference proteome</keyword>
<name>A0ACD1FHQ2_MYCFR</name>
<organism evidence="1 2">
    <name type="scientific">Mycolicibacterium farcinogenes</name>
    <name type="common">Mycobacterium farcinogenes</name>
    <dbReference type="NCBI Taxonomy" id="1802"/>
    <lineage>
        <taxon>Bacteria</taxon>
        <taxon>Bacillati</taxon>
        <taxon>Actinomycetota</taxon>
        <taxon>Actinomycetes</taxon>
        <taxon>Mycobacteriales</taxon>
        <taxon>Mycobacteriaceae</taxon>
        <taxon>Mycolicibacterium</taxon>
    </lineage>
</organism>
<accession>A0ACD1FHQ2</accession>
<evidence type="ECO:0000313" key="2">
    <source>
        <dbReference type="Proteomes" id="UP000825598"/>
    </source>
</evidence>
<proteinExistence type="predicted"/>
<gene>
    <name evidence="1" type="ORF">K6L26_01650</name>
</gene>
<sequence length="523" mass="57843">MSRGSEIEGVQLTEGSAHPVTITQQELETRLWDAANALRGPVDPADFKTYVFPMLFWKWISDTWAYEHKEALDEYGDDLDDEIEADFHRFEMPAGTLWSDVTTKVKNLGAEIARTFQQIEKANPRSLARVFGDASWGNQERLPESALLGLIKAFNQIKLDPSTVSHDLLGAGYEYLLKNFADESGKKAGEFFTPREVVHLLVGILEPQPGETVYDPACGSGGMLVATINQLRDSGMDHRTLRLYGQEINLTTSSIARMNLFLHEIEDFDIKRGDTLRAPAFKDTSGAVRQFDAVIANPPFSLANWGADRWSSDPRAFCGVPPAQNGDYAFIQHMVSSMNAGTGRVGVVMSHGALFRGGAEGRIRQCLIEKDLLEAVVGLPPNLFYSTQIPACLLIFRDQKPVDRKNHVLFVDGSSRFVTGKNQNRMSEDDVNAVVEAYRTGEDPDGEGGADVRLVSINEIKDNGFDLNIGRYIKVAAEETADLGTALVAYADARQHRIRTEAVMFERLAAAGIDLSMFELADE</sequence>
<reference evidence="1" key="1">
    <citation type="submission" date="2021-07" db="EMBL/GenBank/DDBJ databases">
        <title>Complete Genome Sequences of Mycobacterium farcinogenes Isolated from Clinical Specimens from Patients in Thailand.</title>
        <authorList>
            <person name="Sodsai P."/>
        </authorList>
    </citation>
    <scope>NUCLEOTIDE SEQUENCE</scope>
    <source>
        <strain evidence="1">BKK/CU-MFGFA-001</strain>
    </source>
</reference>
<dbReference type="EMBL" id="CP081673">
    <property type="protein sequence ID" value="QZH66445.1"/>
    <property type="molecule type" value="Genomic_DNA"/>
</dbReference>
<dbReference type="Proteomes" id="UP000825598">
    <property type="component" value="Chromosome"/>
</dbReference>